<dbReference type="InParanoid" id="I6NDC6"/>
<dbReference type="FunCoup" id="I6NDC6">
    <property type="interactions" value="42"/>
</dbReference>
<dbReference type="GO" id="GO:0010737">
    <property type="term" value="P:protein kinase A signaling"/>
    <property type="evidence" value="ECO:0007669"/>
    <property type="project" value="TreeGrafter"/>
</dbReference>
<feature type="compositionally biased region" description="Polar residues" evidence="2">
    <location>
        <begin position="157"/>
        <end position="168"/>
    </location>
</feature>
<dbReference type="GO" id="GO:0141156">
    <property type="term" value="P:cAMP/PKA signal transduction"/>
    <property type="evidence" value="ECO:0007669"/>
    <property type="project" value="EnsemblFungi"/>
</dbReference>
<reference evidence="3 4" key="1">
    <citation type="journal article" date="2011" name="G3 (Bethesda)">
        <title>Genome evolution in the Eremothecium clade of the Saccharomyces complex revealed by comparative genomics.</title>
        <authorList>
            <person name="Wendland J."/>
            <person name="Walther A."/>
        </authorList>
    </citation>
    <scope>NUCLEOTIDE SEQUENCE [LARGE SCALE GENOMIC DNA]</scope>
    <source>
        <strain evidence="4">CBS 270.75 / DBVPG 7215 / KCTC 17166 / NRRL Y-17582</strain>
    </source>
</reference>
<feature type="compositionally biased region" description="Polar residues" evidence="2">
    <location>
        <begin position="41"/>
        <end position="50"/>
    </location>
</feature>
<dbReference type="AlphaFoldDB" id="I6NDC6"/>
<dbReference type="OrthoDB" id="276323at2759"/>
<feature type="region of interest" description="Disordered" evidence="2">
    <location>
        <begin position="1"/>
        <end position="140"/>
    </location>
</feature>
<dbReference type="InterPro" id="IPR008862">
    <property type="entry name" value="Tcp11"/>
</dbReference>
<protein>
    <submittedName>
        <fullName evidence="3">Uncharacterized protein</fullName>
    </submittedName>
</protein>
<dbReference type="eggNOG" id="KOG1981">
    <property type="taxonomic scope" value="Eukaryota"/>
</dbReference>
<sequence length="979" mass="107404">MDQARTHTNTPPAETIALKSEPTAASVSQPSDTAASSSSPGGLNTMTTAAGSPPDNPQSGSASPTGAGPTSLKQPNPTQHLNEYLQDVRSLDTQGCITPSQQQSVQDDDSQQADSQQADADHHDHQHNSQPDSSFKTTMTHNNTTIFKPFDIKTGQFIPTPTSAASTGTQGGPSSSETVLSVSSTASSSQQSHFRTDQKQNLTRLRKVKFRSHSVPTILHSSLRRLNTHRMATASTEAAVATATAAATAASSSVSSSSSSSVSLSSSSSSTTTTPTTATAAPTATATVTAATATAITSASKTSSMTPLSQQQMRSVYPSSANNISSASVLNAGTMTSASSASQFAGIKKKKHGNKSGQYFLRNAILMSHRLQSMDGQEISLEERTQYIKSYAGPMPLPPINLQCLREIDLSEIVKNPQLRHDIVFDPLLQFRPNLDGERGIKKRQIADKYWADVENEIFVYNQRAEVFDYKHTRLVPLFDTLKDVLVTIVPQKEISTVENVLDTKLLIQELLKGSLIMTNLSDWLAQLFKHHCAPMRDPWVDGMQNKFREAQEEKSVVKLVEALKLVFQILEAMKLDIANHQIRILRPALLSNAVEFEKQYFQSLMSSQQVNLKSSLKWFKDKYNESFRNGFFRPDQVPKTPDIYRLCIKSIISLLSCRKMVREYPTSLSFDHARLILLRADIRQAVCLLVCKLLFKQLVANDTTIDRAAKEYVISNYSNRRLKEEIVSIITDEHGNCRWTKNTISIAIHICKTINELKQEYETLRVQNARQLGAIRALANTTSSTIISTSNTNIGTPDKTRISTPLSKKTLTPLDSRNIDFAKSWLSKQTQPLSEVYGVLENRVFNSLEGSIFQRSNCTKDGIVKQDFINLCTTNIQGTSTSSVVSGTSANVSGTGPSCTPSSSVFSTPSRSHHMSPTGSNNGTANSDMGNETGGSMASLDMEEFESLYRHLYTVVNFHWSVFGCHYVDALGDKFSRV</sequence>
<feature type="compositionally biased region" description="Low complexity" evidence="2">
    <location>
        <begin position="26"/>
        <end position="40"/>
    </location>
</feature>
<evidence type="ECO:0000313" key="4">
    <source>
        <dbReference type="Proteomes" id="UP000006790"/>
    </source>
</evidence>
<feature type="compositionally biased region" description="Polar residues" evidence="2">
    <location>
        <begin position="916"/>
        <end position="937"/>
    </location>
</feature>
<feature type="region of interest" description="Disordered" evidence="2">
    <location>
        <begin position="250"/>
        <end position="281"/>
    </location>
</feature>
<dbReference type="Pfam" id="PF05794">
    <property type="entry name" value="Tcp11"/>
    <property type="match status" value="1"/>
</dbReference>
<feature type="region of interest" description="Disordered" evidence="2">
    <location>
        <begin position="884"/>
        <end position="938"/>
    </location>
</feature>
<comment type="similarity">
    <text evidence="1">Belongs to the TCP11 family.</text>
</comment>
<feature type="compositionally biased region" description="Low complexity" evidence="2">
    <location>
        <begin position="884"/>
        <end position="911"/>
    </location>
</feature>
<keyword evidence="4" id="KW-1185">Reference proteome</keyword>
<feature type="compositionally biased region" description="Polar residues" evidence="2">
    <location>
        <begin position="131"/>
        <end position="140"/>
    </location>
</feature>
<organism evidence="3 4">
    <name type="scientific">Eremothecium cymbalariae (strain CBS 270.75 / DBVPG 7215 / KCTC 17166 / NRRL Y-17582)</name>
    <name type="common">Yeast</name>
    <dbReference type="NCBI Taxonomy" id="931890"/>
    <lineage>
        <taxon>Eukaryota</taxon>
        <taxon>Fungi</taxon>
        <taxon>Dikarya</taxon>
        <taxon>Ascomycota</taxon>
        <taxon>Saccharomycotina</taxon>
        <taxon>Saccharomycetes</taxon>
        <taxon>Saccharomycetales</taxon>
        <taxon>Saccharomycetaceae</taxon>
        <taxon>Eremothecium</taxon>
    </lineage>
</organism>
<gene>
    <name evidence="3" type="ordered locus">Ecym_5307</name>
</gene>
<evidence type="ECO:0000313" key="3">
    <source>
        <dbReference type="EMBL" id="AET40068.1"/>
    </source>
</evidence>
<dbReference type="EMBL" id="CP002501">
    <property type="protein sequence ID" value="AET40068.1"/>
    <property type="molecule type" value="Genomic_DNA"/>
</dbReference>
<dbReference type="PANTHER" id="PTHR12832:SF11">
    <property type="entry name" value="LD23868P"/>
    <property type="match status" value="1"/>
</dbReference>
<dbReference type="Proteomes" id="UP000006790">
    <property type="component" value="Chromosome 5"/>
</dbReference>
<accession>I6NDC6</accession>
<dbReference type="KEGG" id="erc:Ecym_5307"/>
<feature type="region of interest" description="Disordered" evidence="2">
    <location>
        <begin position="152"/>
        <end position="203"/>
    </location>
</feature>
<dbReference type="GO" id="GO:0005634">
    <property type="term" value="C:nucleus"/>
    <property type="evidence" value="ECO:0007669"/>
    <property type="project" value="EnsemblFungi"/>
</dbReference>
<dbReference type="OMA" id="NIYRHLY"/>
<evidence type="ECO:0000256" key="1">
    <source>
        <dbReference type="ARBA" id="ARBA00010954"/>
    </source>
</evidence>
<feature type="compositionally biased region" description="Polar residues" evidence="2">
    <location>
        <begin position="71"/>
        <end position="81"/>
    </location>
</feature>
<dbReference type="PANTHER" id="PTHR12832">
    <property type="entry name" value="TESTIS-SPECIFIC PROTEIN PBS13 T-COMPLEX 11"/>
    <property type="match status" value="1"/>
</dbReference>
<feature type="compositionally biased region" description="Low complexity" evidence="2">
    <location>
        <begin position="174"/>
        <end position="192"/>
    </location>
</feature>
<dbReference type="HOGENOM" id="CLU_009875_0_0_1"/>
<name>I6NDC6_ERECY</name>
<feature type="compositionally biased region" description="Polar residues" evidence="2">
    <location>
        <begin position="1"/>
        <end position="12"/>
    </location>
</feature>
<proteinExistence type="inferred from homology"/>
<dbReference type="RefSeq" id="XP_003646885.1">
    <property type="nucleotide sequence ID" value="XM_003646837.1"/>
</dbReference>
<dbReference type="GeneID" id="11471956"/>
<evidence type="ECO:0000256" key="2">
    <source>
        <dbReference type="SAM" id="MobiDB-lite"/>
    </source>
</evidence>